<evidence type="ECO:0000313" key="2">
    <source>
        <dbReference type="Proteomes" id="UP000037035"/>
    </source>
</evidence>
<comment type="caution">
    <text evidence="1">The sequence shown here is derived from an EMBL/GenBank/DDBJ whole genome shotgun (WGS) entry which is preliminary data.</text>
</comment>
<gene>
    <name evidence="1" type="ORF">VP01_4242g2</name>
</gene>
<reference evidence="1 2" key="1">
    <citation type="submission" date="2015-08" db="EMBL/GenBank/DDBJ databases">
        <title>Next Generation Sequencing and Analysis of the Genome of Puccinia sorghi L Schw, the Causal Agent of Maize Common Rust.</title>
        <authorList>
            <person name="Rochi L."/>
            <person name="Burguener G."/>
            <person name="Darino M."/>
            <person name="Turjanski A."/>
            <person name="Kreff E."/>
            <person name="Dieguez M.J."/>
            <person name="Sacco F."/>
        </authorList>
    </citation>
    <scope>NUCLEOTIDE SEQUENCE [LARGE SCALE GENOMIC DNA]</scope>
    <source>
        <strain evidence="1 2">RO10H11247</strain>
    </source>
</reference>
<protein>
    <submittedName>
        <fullName evidence="1">Uncharacterized protein</fullName>
    </submittedName>
</protein>
<name>A0A0L6UQH1_9BASI</name>
<keyword evidence="2" id="KW-1185">Reference proteome</keyword>
<dbReference type="AlphaFoldDB" id="A0A0L6UQH1"/>
<organism evidence="1 2">
    <name type="scientific">Puccinia sorghi</name>
    <dbReference type="NCBI Taxonomy" id="27349"/>
    <lineage>
        <taxon>Eukaryota</taxon>
        <taxon>Fungi</taxon>
        <taxon>Dikarya</taxon>
        <taxon>Basidiomycota</taxon>
        <taxon>Pucciniomycotina</taxon>
        <taxon>Pucciniomycetes</taxon>
        <taxon>Pucciniales</taxon>
        <taxon>Pucciniaceae</taxon>
        <taxon>Puccinia</taxon>
    </lineage>
</organism>
<dbReference type="EMBL" id="LAVV01009327">
    <property type="protein sequence ID" value="KNZ50779.1"/>
    <property type="molecule type" value="Genomic_DNA"/>
</dbReference>
<accession>A0A0L6UQH1</accession>
<evidence type="ECO:0000313" key="1">
    <source>
        <dbReference type="EMBL" id="KNZ50779.1"/>
    </source>
</evidence>
<proteinExistence type="predicted"/>
<sequence length="52" mass="6265">MVRGANWLDEEDAHLSQSWIFTSTYPIQTNSMKHNDFFKQSSVTFQQTYFWD</sequence>
<dbReference type="VEuPathDB" id="FungiDB:VP01_4242g2"/>
<dbReference type="Proteomes" id="UP000037035">
    <property type="component" value="Unassembled WGS sequence"/>
</dbReference>